<gene>
    <name evidence="5" type="ORF">BHK98_08495</name>
</gene>
<sequence length="110" mass="12736">MRIRRDKGVSEELQGLNTELIATVSDALAHPVRLALFRYIMHCNKEMQPVCTKDLVQVFDYAQATISQHMKRLVRSGLVEVRRVEKFSYFYANLGVLARYIDATRKFSVL</sequence>
<reference evidence="5 6" key="1">
    <citation type="journal article" date="2016" name="Appl. Environ. Microbiol.">
        <title>Function and Phylogeny of Bacterial Butyryl Coenzyme A:Acetate Transferases and Their Diversity in the Proximal Colon of Swine.</title>
        <authorList>
            <person name="Trachsel J."/>
            <person name="Bayles D.O."/>
            <person name="Looft T."/>
            <person name="Levine U.Y."/>
            <person name="Allen H.K."/>
        </authorList>
    </citation>
    <scope>NUCLEOTIDE SEQUENCE [LARGE SCALE GENOMIC DNA]</scope>
    <source>
        <strain evidence="5 6">68-3-10</strain>
    </source>
</reference>
<evidence type="ECO:0000256" key="3">
    <source>
        <dbReference type="ARBA" id="ARBA00023163"/>
    </source>
</evidence>
<keyword evidence="6" id="KW-1185">Reference proteome</keyword>
<feature type="domain" description="HTH arsR-type" evidence="4">
    <location>
        <begin position="13"/>
        <end position="110"/>
    </location>
</feature>
<dbReference type="InterPro" id="IPR036390">
    <property type="entry name" value="WH_DNA-bd_sf"/>
</dbReference>
<dbReference type="Proteomes" id="UP000187404">
    <property type="component" value="Unassembled WGS sequence"/>
</dbReference>
<dbReference type="PANTHER" id="PTHR33154">
    <property type="entry name" value="TRANSCRIPTIONAL REGULATOR, ARSR FAMILY"/>
    <property type="match status" value="1"/>
</dbReference>
<keyword evidence="2" id="KW-0238">DNA-binding</keyword>
<evidence type="ECO:0000256" key="1">
    <source>
        <dbReference type="ARBA" id="ARBA00023015"/>
    </source>
</evidence>
<dbReference type="InterPro" id="IPR036388">
    <property type="entry name" value="WH-like_DNA-bd_sf"/>
</dbReference>
<dbReference type="EMBL" id="MJIE01000001">
    <property type="protein sequence ID" value="OLR56099.1"/>
    <property type="molecule type" value="Genomic_DNA"/>
</dbReference>
<dbReference type="InterPro" id="IPR001845">
    <property type="entry name" value="HTH_ArsR_DNA-bd_dom"/>
</dbReference>
<dbReference type="InterPro" id="IPR051081">
    <property type="entry name" value="HTH_MetalResp_TranReg"/>
</dbReference>
<evidence type="ECO:0000313" key="5">
    <source>
        <dbReference type="EMBL" id="OLR56099.1"/>
    </source>
</evidence>
<keyword evidence="3" id="KW-0804">Transcription</keyword>
<evidence type="ECO:0000313" key="6">
    <source>
        <dbReference type="Proteomes" id="UP000187404"/>
    </source>
</evidence>
<dbReference type="AlphaFoldDB" id="A0A1Q9JIQ9"/>
<dbReference type="CDD" id="cd00090">
    <property type="entry name" value="HTH_ARSR"/>
    <property type="match status" value="1"/>
</dbReference>
<keyword evidence="1" id="KW-0805">Transcription regulation</keyword>
<dbReference type="STRING" id="1261640.BHK98_08495"/>
<evidence type="ECO:0000256" key="2">
    <source>
        <dbReference type="ARBA" id="ARBA00023125"/>
    </source>
</evidence>
<dbReference type="InterPro" id="IPR011991">
    <property type="entry name" value="ArsR-like_HTH"/>
</dbReference>
<accession>A0A1Q9JIQ9</accession>
<comment type="caution">
    <text evidence="5">The sequence shown here is derived from an EMBL/GenBank/DDBJ whole genome shotgun (WGS) entry which is preliminary data.</text>
</comment>
<dbReference type="RefSeq" id="WP_075713386.1">
    <property type="nucleotide sequence ID" value="NZ_MJIE01000001.1"/>
</dbReference>
<protein>
    <recommendedName>
        <fullName evidence="4">HTH arsR-type domain-containing protein</fullName>
    </recommendedName>
</protein>
<dbReference type="SUPFAM" id="SSF46785">
    <property type="entry name" value="Winged helix' DNA-binding domain"/>
    <property type="match status" value="1"/>
</dbReference>
<dbReference type="GO" id="GO:0003700">
    <property type="term" value="F:DNA-binding transcription factor activity"/>
    <property type="evidence" value="ECO:0007669"/>
    <property type="project" value="InterPro"/>
</dbReference>
<dbReference type="PANTHER" id="PTHR33154:SF33">
    <property type="entry name" value="TRANSCRIPTIONAL REPRESSOR SDPR"/>
    <property type="match status" value="1"/>
</dbReference>
<dbReference type="SMART" id="SM00418">
    <property type="entry name" value="HTH_ARSR"/>
    <property type="match status" value="1"/>
</dbReference>
<dbReference type="OrthoDB" id="9798835at2"/>
<dbReference type="Gene3D" id="1.10.10.10">
    <property type="entry name" value="Winged helix-like DNA-binding domain superfamily/Winged helix DNA-binding domain"/>
    <property type="match status" value="1"/>
</dbReference>
<dbReference type="PRINTS" id="PR00778">
    <property type="entry name" value="HTHARSR"/>
</dbReference>
<organism evidence="5 6">
    <name type="scientific">Hornefia porci</name>
    <dbReference type="NCBI Taxonomy" id="2652292"/>
    <lineage>
        <taxon>Bacteria</taxon>
        <taxon>Bacillati</taxon>
        <taxon>Bacillota</taxon>
        <taxon>Clostridia</taxon>
        <taxon>Peptostreptococcales</taxon>
        <taxon>Anaerovoracaceae</taxon>
        <taxon>Hornefia</taxon>
    </lineage>
</organism>
<proteinExistence type="predicted"/>
<dbReference type="PROSITE" id="PS50987">
    <property type="entry name" value="HTH_ARSR_2"/>
    <property type="match status" value="1"/>
</dbReference>
<dbReference type="Pfam" id="PF12840">
    <property type="entry name" value="HTH_20"/>
    <property type="match status" value="1"/>
</dbReference>
<name>A0A1Q9JIQ9_9FIRM</name>
<evidence type="ECO:0000259" key="4">
    <source>
        <dbReference type="PROSITE" id="PS50987"/>
    </source>
</evidence>
<dbReference type="GO" id="GO:0003677">
    <property type="term" value="F:DNA binding"/>
    <property type="evidence" value="ECO:0007669"/>
    <property type="project" value="UniProtKB-KW"/>
</dbReference>